<dbReference type="Proteomes" id="UP000236664">
    <property type="component" value="Unassembled WGS sequence"/>
</dbReference>
<comment type="caution">
    <text evidence="1">The sequence shown here is derived from an EMBL/GenBank/DDBJ whole genome shotgun (WGS) entry which is preliminary data.</text>
</comment>
<proteinExistence type="predicted"/>
<evidence type="ECO:0000313" key="1">
    <source>
        <dbReference type="EMBL" id="PNP79321.1"/>
    </source>
</evidence>
<protein>
    <submittedName>
        <fullName evidence="1">Uncharacterized protein</fullName>
    </submittedName>
</protein>
<keyword evidence="2" id="KW-1185">Reference proteome</keyword>
<dbReference type="OrthoDB" id="5424209at2759"/>
<name>A0A2K0WAR6_GIBNY</name>
<gene>
    <name evidence="1" type="ORF">FNYG_07397</name>
</gene>
<dbReference type="SUPFAM" id="SSF50494">
    <property type="entry name" value="Trypsin-like serine proteases"/>
    <property type="match status" value="1"/>
</dbReference>
<organism evidence="1 2">
    <name type="scientific">Gibberella nygamai</name>
    <name type="common">Bean root rot disease fungus</name>
    <name type="synonym">Fusarium nygamai</name>
    <dbReference type="NCBI Taxonomy" id="42673"/>
    <lineage>
        <taxon>Eukaryota</taxon>
        <taxon>Fungi</taxon>
        <taxon>Dikarya</taxon>
        <taxon>Ascomycota</taxon>
        <taxon>Pezizomycotina</taxon>
        <taxon>Sordariomycetes</taxon>
        <taxon>Hypocreomycetidae</taxon>
        <taxon>Hypocreales</taxon>
        <taxon>Nectriaceae</taxon>
        <taxon>Fusarium</taxon>
        <taxon>Fusarium fujikuroi species complex</taxon>
    </lineage>
</organism>
<dbReference type="InterPro" id="IPR009003">
    <property type="entry name" value="Peptidase_S1_PA"/>
</dbReference>
<evidence type="ECO:0000313" key="2">
    <source>
        <dbReference type="Proteomes" id="UP000236664"/>
    </source>
</evidence>
<dbReference type="AlphaFoldDB" id="A0A2K0WAR6"/>
<dbReference type="EMBL" id="MTQA01000092">
    <property type="protein sequence ID" value="PNP79321.1"/>
    <property type="molecule type" value="Genomic_DNA"/>
</dbReference>
<dbReference type="STRING" id="42673.A0A2K0WAR6"/>
<sequence length="649" mass="74033">MLPLILTTTNSILPKISCEMEAPRVISGFERVAWPELRRLPLRTSAKRLPAGIEQVHRDITREAVSIIKKHGLQFEDEEQHCDPQMEMRGVPEKPSTGLPTILIFAPWSTEKQHDWEKAAQEMAMFLADLSRVCSFSETDIHVEIMAPELVRRTYYTNIDDPVFQSAWECLSSTIFNRLQSLRATQGHTTCLSLQKYGTNDDLENNPPTVYISVSYDSDETQWHEVVTEVTGILDAAEWSDVQVHIEHNEGIIGYFDNFTSPTREQMYRGYRLKKRIEDEYHSTVHIGDDFGAARYIKRTDGEQLSPTNGTIGCFVQLKTSGPEPTWRTFILTSYQAVRPAFDGFTVTPYGTDSSVAPPIANSDLWTVDSVGYTPNSSAKPITFESPSRSKHHFNIRHIDQDVAGLTKHIQVWEKKDWPTKEKQLQEFREEIAALRDEKKQKTEFFEANKQALGRLYAASGFRRRVVGRRMDWALIEFDRPWHDRLPGHEEWKSPLSRFSGMPFMTYGMQLEEQTRSIEALSALAWSSNTFDVYKIGTSSGPTAGSFLCTNNLVTIRDDHYMNPSPTEEMAFEPRRYTYARERGFCAPGDSGAVVFDERGGIVGLVIGGHQNNNSYNHGYGYVTPIEYVFKDIKDLLKVHVVDIRIAEL</sequence>
<accession>A0A2K0WAR6</accession>
<reference evidence="1 2" key="1">
    <citation type="submission" date="2017-06" db="EMBL/GenBank/DDBJ databases">
        <title>Genome of Fusarium nygamai isolate CS10214.</title>
        <authorList>
            <person name="Gardiner D.M."/>
            <person name="Obanor F."/>
            <person name="Kazan K."/>
        </authorList>
    </citation>
    <scope>NUCLEOTIDE SEQUENCE [LARGE SCALE GENOMIC DNA]</scope>
    <source>
        <strain evidence="1 2">CS10214</strain>
    </source>
</reference>